<comment type="caution">
    <text evidence="1">The sequence shown here is derived from an EMBL/GenBank/DDBJ whole genome shotgun (WGS) entry which is preliminary data.</text>
</comment>
<reference evidence="1" key="2">
    <citation type="journal article" date="2023" name="Microbiol Resour">
        <title>Decontamination and Annotation of the Draft Genome Sequence of the Oomycete Lagenidium giganteum ARSEF 373.</title>
        <authorList>
            <person name="Morgan W.R."/>
            <person name="Tartar A."/>
        </authorList>
    </citation>
    <scope>NUCLEOTIDE SEQUENCE</scope>
    <source>
        <strain evidence="1">ARSEF 373</strain>
    </source>
</reference>
<proteinExistence type="predicted"/>
<organism evidence="1 2">
    <name type="scientific">Lagenidium giganteum</name>
    <dbReference type="NCBI Taxonomy" id="4803"/>
    <lineage>
        <taxon>Eukaryota</taxon>
        <taxon>Sar</taxon>
        <taxon>Stramenopiles</taxon>
        <taxon>Oomycota</taxon>
        <taxon>Peronosporomycetes</taxon>
        <taxon>Pythiales</taxon>
        <taxon>Pythiaceae</taxon>
    </lineage>
</organism>
<feature type="non-terminal residue" evidence="1">
    <location>
        <position position="314"/>
    </location>
</feature>
<keyword evidence="2" id="KW-1185">Reference proteome</keyword>
<gene>
    <name evidence="1" type="ORF">N0F65_009840</name>
</gene>
<protein>
    <recommendedName>
        <fullName evidence="3">Reverse transcriptase domain-containing protein</fullName>
    </recommendedName>
</protein>
<evidence type="ECO:0000313" key="2">
    <source>
        <dbReference type="Proteomes" id="UP001146120"/>
    </source>
</evidence>
<dbReference type="AlphaFoldDB" id="A0AAV2YRN7"/>
<accession>A0AAV2YRN7</accession>
<dbReference type="PANTHER" id="PTHR19446">
    <property type="entry name" value="REVERSE TRANSCRIPTASES"/>
    <property type="match status" value="1"/>
</dbReference>
<dbReference type="Proteomes" id="UP001146120">
    <property type="component" value="Unassembled WGS sequence"/>
</dbReference>
<reference evidence="1" key="1">
    <citation type="submission" date="2022-11" db="EMBL/GenBank/DDBJ databases">
        <authorList>
            <person name="Morgan W.R."/>
            <person name="Tartar A."/>
        </authorList>
    </citation>
    <scope>NUCLEOTIDE SEQUENCE</scope>
    <source>
        <strain evidence="1">ARSEF 373</strain>
    </source>
</reference>
<evidence type="ECO:0008006" key="3">
    <source>
        <dbReference type="Google" id="ProtNLM"/>
    </source>
</evidence>
<name>A0AAV2YRN7_9STRA</name>
<dbReference type="EMBL" id="DAKRPA010000140">
    <property type="protein sequence ID" value="DAZ97307.1"/>
    <property type="molecule type" value="Genomic_DNA"/>
</dbReference>
<evidence type="ECO:0000313" key="1">
    <source>
        <dbReference type="EMBL" id="DAZ97307.1"/>
    </source>
</evidence>
<sequence>MGPESSDVDPAAQAKLFASTPGHMLTPVQQQHLASPILEDELVPILTRVYNACWQAGVVPRSFQEASVMALPKVATPRTGLDFRPISLLNTEYKLYARILATRLHAHLPQLISLSQSGFVQRLVQPAPLLGRSIHDAIDLVQIALDQVPSTKHKEATALLLDIAKALALSIAHTSSRRFVRWTSHRHSSAQLQQCTDNGSLPGEWPDRKPSFRHAWNPSGVFILAMEVLHRHIALGKGHKGIKIRLLGVRRTLRIVGFVDGTTLLLRFQRDLQRARRLLRLFELSSGLRFQLAKTVRLRLHPDGQEIDVQYPTQ</sequence>